<keyword evidence="2" id="KW-1185">Reference proteome</keyword>
<dbReference type="Pfam" id="PF07366">
    <property type="entry name" value="SnoaL"/>
    <property type="match status" value="1"/>
</dbReference>
<dbReference type="SUPFAM" id="SSF54427">
    <property type="entry name" value="NTF2-like"/>
    <property type="match status" value="1"/>
</dbReference>
<protein>
    <submittedName>
        <fullName evidence="1">Ester cyclase</fullName>
    </submittedName>
</protein>
<dbReference type="InterPro" id="IPR032710">
    <property type="entry name" value="NTF2-like_dom_sf"/>
</dbReference>
<dbReference type="InterPro" id="IPR009959">
    <property type="entry name" value="Cyclase_SnoaL-like"/>
</dbReference>
<dbReference type="PANTHER" id="PTHR38436">
    <property type="entry name" value="POLYKETIDE CYCLASE SNOAL-LIKE DOMAIN"/>
    <property type="match status" value="1"/>
</dbReference>
<evidence type="ECO:0000313" key="1">
    <source>
        <dbReference type="EMBL" id="MBL0888355.1"/>
    </source>
</evidence>
<organism evidence="1 2">
    <name type="scientific">Myceligenerans indicum</name>
    <dbReference type="NCBI Taxonomy" id="2593663"/>
    <lineage>
        <taxon>Bacteria</taxon>
        <taxon>Bacillati</taxon>
        <taxon>Actinomycetota</taxon>
        <taxon>Actinomycetes</taxon>
        <taxon>Micrococcales</taxon>
        <taxon>Promicromonosporaceae</taxon>
        <taxon>Myceligenerans</taxon>
    </lineage>
</organism>
<sequence length="150" mass="16969">MEIATSEDLLTRRKYRASLLFEEIITNNRLELADEIFAPDFYWPQFDLRGPDGVRTWVKAFRTAFPDMQDHVVEQVAEGDMVVSRVRCVGTQLGPFRGLPPSGKQADFGAVGIDRFSGDLIVERSAWFDIADLMRQLGHTTLDVPPVDKP</sequence>
<dbReference type="PANTHER" id="PTHR38436:SF1">
    <property type="entry name" value="ESTER CYCLASE"/>
    <property type="match status" value="1"/>
</dbReference>
<gene>
    <name evidence="1" type="ORF">HGK34_19050</name>
</gene>
<evidence type="ECO:0000313" key="2">
    <source>
        <dbReference type="Proteomes" id="UP000675409"/>
    </source>
</evidence>
<dbReference type="EMBL" id="JABBYC010000053">
    <property type="protein sequence ID" value="MBL0888355.1"/>
    <property type="molecule type" value="Genomic_DNA"/>
</dbReference>
<dbReference type="Proteomes" id="UP000675409">
    <property type="component" value="Unassembled WGS sequence"/>
</dbReference>
<reference evidence="1 2" key="1">
    <citation type="journal article" date="2021" name="Arch. Microbiol.">
        <title>Myceligenerans indicum sp. nov., an actinobacterium isolated from mangrove sediment of Sundarbans, India.</title>
        <authorList>
            <person name="Asha K."/>
            <person name="Bhadury P."/>
        </authorList>
    </citation>
    <scope>NUCLEOTIDE SEQUENCE [LARGE SCALE GENOMIC DNA]</scope>
    <source>
        <strain evidence="1 2">I2</strain>
    </source>
</reference>
<proteinExistence type="predicted"/>
<accession>A0ABS1LQ16</accession>
<name>A0ABS1LQ16_9MICO</name>
<comment type="caution">
    <text evidence="1">The sequence shown here is derived from an EMBL/GenBank/DDBJ whole genome shotgun (WGS) entry which is preliminary data.</text>
</comment>
<dbReference type="Gene3D" id="3.10.450.50">
    <property type="match status" value="1"/>
</dbReference>
<dbReference type="RefSeq" id="WP_201850338.1">
    <property type="nucleotide sequence ID" value="NZ_JABBYC010000053.1"/>
</dbReference>